<protein>
    <recommendedName>
        <fullName evidence="1">Reverse transcriptase/retrotransposon-derived protein RNase H-like domain-containing protein</fullName>
    </recommendedName>
</protein>
<name>A0AAV3Q7E9_LITER</name>
<dbReference type="SUPFAM" id="SSF56672">
    <property type="entry name" value="DNA/RNA polymerases"/>
    <property type="match status" value="1"/>
</dbReference>
<comment type="caution">
    <text evidence="2">The sequence shown here is derived from an EMBL/GenBank/DDBJ whole genome shotgun (WGS) entry which is preliminary data.</text>
</comment>
<reference evidence="2 3" key="1">
    <citation type="submission" date="2024-01" db="EMBL/GenBank/DDBJ databases">
        <title>The complete chloroplast genome sequence of Lithospermum erythrorhizon: insights into the phylogenetic relationship among Boraginaceae species and the maternal lineages of purple gromwells.</title>
        <authorList>
            <person name="Okada T."/>
            <person name="Watanabe K."/>
        </authorList>
    </citation>
    <scope>NUCLEOTIDE SEQUENCE [LARGE SCALE GENOMIC DNA]</scope>
</reference>
<dbReference type="Pfam" id="PF17919">
    <property type="entry name" value="RT_RNaseH_2"/>
    <property type="match status" value="1"/>
</dbReference>
<dbReference type="PANTHER" id="PTHR48475:SF2">
    <property type="entry name" value="RIBONUCLEASE H"/>
    <property type="match status" value="1"/>
</dbReference>
<proteinExistence type="predicted"/>
<feature type="domain" description="Reverse transcriptase/retrotransposon-derived protein RNase H-like" evidence="1">
    <location>
        <begin position="48"/>
        <end position="123"/>
    </location>
</feature>
<dbReference type="InterPro" id="IPR043128">
    <property type="entry name" value="Rev_trsase/Diguanyl_cyclase"/>
</dbReference>
<dbReference type="Gene3D" id="3.30.70.270">
    <property type="match status" value="1"/>
</dbReference>
<sequence>MAPPSSYKEAQKLTGCLDVLNRFIAKSGERNLPFFQNLRRMSKEKFGWDEESDKAFAELKAYLGSPQLLSLPDSGETLQLYLMISYAAVSSVLLREEGNAQKPIYYVTHVLRGAEERYPVTTRPRSAALRLRSSTTCTPESPIDGYQHTKTPFDINNSKNTLLSIVVHYNIYNKTTNNIIQIHHTYTTQRYTRNPKYNMGKLWQLDPSMKYNTQV</sequence>
<evidence type="ECO:0000259" key="1">
    <source>
        <dbReference type="Pfam" id="PF17919"/>
    </source>
</evidence>
<keyword evidence="3" id="KW-1185">Reference proteome</keyword>
<evidence type="ECO:0000313" key="2">
    <source>
        <dbReference type="EMBL" id="GAA0159148.1"/>
    </source>
</evidence>
<dbReference type="Proteomes" id="UP001454036">
    <property type="component" value="Unassembled WGS sequence"/>
</dbReference>
<dbReference type="PANTHER" id="PTHR48475">
    <property type="entry name" value="RIBONUCLEASE H"/>
    <property type="match status" value="1"/>
</dbReference>
<accession>A0AAV3Q7E9</accession>
<gene>
    <name evidence="2" type="ORF">LIER_43472</name>
</gene>
<dbReference type="InterPro" id="IPR041577">
    <property type="entry name" value="RT_RNaseH_2"/>
</dbReference>
<evidence type="ECO:0000313" key="3">
    <source>
        <dbReference type="Proteomes" id="UP001454036"/>
    </source>
</evidence>
<organism evidence="2 3">
    <name type="scientific">Lithospermum erythrorhizon</name>
    <name type="common">Purple gromwell</name>
    <name type="synonym">Lithospermum officinale var. erythrorhizon</name>
    <dbReference type="NCBI Taxonomy" id="34254"/>
    <lineage>
        <taxon>Eukaryota</taxon>
        <taxon>Viridiplantae</taxon>
        <taxon>Streptophyta</taxon>
        <taxon>Embryophyta</taxon>
        <taxon>Tracheophyta</taxon>
        <taxon>Spermatophyta</taxon>
        <taxon>Magnoliopsida</taxon>
        <taxon>eudicotyledons</taxon>
        <taxon>Gunneridae</taxon>
        <taxon>Pentapetalae</taxon>
        <taxon>asterids</taxon>
        <taxon>lamiids</taxon>
        <taxon>Boraginales</taxon>
        <taxon>Boraginaceae</taxon>
        <taxon>Boraginoideae</taxon>
        <taxon>Lithospermeae</taxon>
        <taxon>Lithospermum</taxon>
    </lineage>
</organism>
<dbReference type="AlphaFoldDB" id="A0AAV3Q7E9"/>
<dbReference type="EMBL" id="BAABME010035516">
    <property type="protein sequence ID" value="GAA0159148.1"/>
    <property type="molecule type" value="Genomic_DNA"/>
</dbReference>
<dbReference type="InterPro" id="IPR043502">
    <property type="entry name" value="DNA/RNA_pol_sf"/>
</dbReference>